<feature type="transmembrane region" description="Helical" evidence="1">
    <location>
        <begin position="6"/>
        <end position="29"/>
    </location>
</feature>
<organism evidence="2 3">
    <name type="scientific">Saccharibacillus endophyticus</name>
    <dbReference type="NCBI Taxonomy" id="2060666"/>
    <lineage>
        <taxon>Bacteria</taxon>
        <taxon>Bacillati</taxon>
        <taxon>Bacillota</taxon>
        <taxon>Bacilli</taxon>
        <taxon>Bacillales</taxon>
        <taxon>Paenibacillaceae</taxon>
        <taxon>Saccharibacillus</taxon>
    </lineage>
</organism>
<protein>
    <submittedName>
        <fullName evidence="2">Membrane protein YmcC</fullName>
    </submittedName>
</protein>
<comment type="caution">
    <text evidence="2">The sequence shown here is derived from an EMBL/GenBank/DDBJ whole genome shotgun (WGS) entry which is preliminary data.</text>
</comment>
<dbReference type="RefSeq" id="WP_308809942.1">
    <property type="nucleotide sequence ID" value="NZ_BMDD01000011.1"/>
</dbReference>
<accession>A0ABQ2A9B8</accession>
<feature type="transmembrane region" description="Helical" evidence="1">
    <location>
        <begin position="63"/>
        <end position="85"/>
    </location>
</feature>
<feature type="transmembrane region" description="Helical" evidence="1">
    <location>
        <begin position="154"/>
        <end position="174"/>
    </location>
</feature>
<proteinExistence type="predicted"/>
<keyword evidence="3" id="KW-1185">Reference proteome</keyword>
<gene>
    <name evidence="2" type="primary">ymcC</name>
    <name evidence="2" type="ORF">GCM10007362_51210</name>
</gene>
<dbReference type="EMBL" id="BMDD01000011">
    <property type="protein sequence ID" value="GGH87926.1"/>
    <property type="molecule type" value="Genomic_DNA"/>
</dbReference>
<keyword evidence="1" id="KW-1133">Transmembrane helix</keyword>
<feature type="transmembrane region" description="Helical" evidence="1">
    <location>
        <begin position="36"/>
        <end position="57"/>
    </location>
</feature>
<sequence length="186" mass="20823">MNMIGWLIVSCEIGFWVIVLAGLITRYVWKKKKAGAILLAMTPVVDLILLGATVIDIRQGTEAGFVHGLAAVYIGSTVAFGHRIIKWADERFAYRYANGPQPLQSPKTGYAHAAVQRRGWYRHLLAWTIGSALLAGMIWMIGDASKSEALRQWILRWAFVLGIDFLISFSYTLWPKGEKARSKQQA</sequence>
<evidence type="ECO:0000256" key="1">
    <source>
        <dbReference type="SAM" id="Phobius"/>
    </source>
</evidence>
<evidence type="ECO:0000313" key="3">
    <source>
        <dbReference type="Proteomes" id="UP000605427"/>
    </source>
</evidence>
<keyword evidence="1" id="KW-0812">Transmembrane</keyword>
<reference evidence="3" key="1">
    <citation type="journal article" date="2019" name="Int. J. Syst. Evol. Microbiol.">
        <title>The Global Catalogue of Microorganisms (GCM) 10K type strain sequencing project: providing services to taxonomists for standard genome sequencing and annotation.</title>
        <authorList>
            <consortium name="The Broad Institute Genomics Platform"/>
            <consortium name="The Broad Institute Genome Sequencing Center for Infectious Disease"/>
            <person name="Wu L."/>
            <person name="Ma J."/>
        </authorList>
    </citation>
    <scope>NUCLEOTIDE SEQUENCE [LARGE SCALE GENOMIC DNA]</scope>
    <source>
        <strain evidence="3">CCM 8702</strain>
    </source>
</reference>
<evidence type="ECO:0000313" key="2">
    <source>
        <dbReference type="EMBL" id="GGH87926.1"/>
    </source>
</evidence>
<keyword evidence="1" id="KW-0472">Membrane</keyword>
<name>A0ABQ2A9B8_9BACL</name>
<dbReference type="Proteomes" id="UP000605427">
    <property type="component" value="Unassembled WGS sequence"/>
</dbReference>
<feature type="transmembrane region" description="Helical" evidence="1">
    <location>
        <begin position="124"/>
        <end position="142"/>
    </location>
</feature>